<name>A0A3P3WA44_9FLAO</name>
<comment type="caution">
    <text evidence="1">The sequence shown here is derived from an EMBL/GenBank/DDBJ whole genome shotgun (WGS) entry which is preliminary data.</text>
</comment>
<keyword evidence="2" id="KW-1185">Reference proteome</keyword>
<organism evidence="1 2">
    <name type="scientific">Paenimyroides tangerinum</name>
    <dbReference type="NCBI Taxonomy" id="2488728"/>
    <lineage>
        <taxon>Bacteria</taxon>
        <taxon>Pseudomonadati</taxon>
        <taxon>Bacteroidota</taxon>
        <taxon>Flavobacteriia</taxon>
        <taxon>Flavobacteriales</taxon>
        <taxon>Flavobacteriaceae</taxon>
        <taxon>Paenimyroides</taxon>
    </lineage>
</organism>
<dbReference type="RefSeq" id="WP_125018128.1">
    <property type="nucleotide sequence ID" value="NZ_RQVQ01000009.1"/>
</dbReference>
<dbReference type="OrthoDB" id="1375976at2"/>
<evidence type="ECO:0000313" key="2">
    <source>
        <dbReference type="Proteomes" id="UP000275719"/>
    </source>
</evidence>
<dbReference type="AlphaFoldDB" id="A0A3P3WA44"/>
<accession>A0A3P3WA44</accession>
<gene>
    <name evidence="1" type="ORF">EG240_05135</name>
</gene>
<evidence type="ECO:0000313" key="1">
    <source>
        <dbReference type="EMBL" id="RRJ91584.1"/>
    </source>
</evidence>
<sequence>MEKDDLLLVVVKSALSIEKELSNTIYKLFRIANPHSKMLFKPSSFSARNKVDLLKDLNLINTTDYNNIILQLEIRNIFIHNQDIISFEDCFEYLYYTRKSHSNRNSFKKIDGNNSLEKYINLTSQNLLNIKNILKSEISRVCTIIESLATQTKLNYDKQMLIINISNQLQKIEKLNDIEEIKKQIRKIDRQSILKSTLIMEKEKKIDSSFLTTNFINAFIKNDEK</sequence>
<dbReference type="Proteomes" id="UP000275719">
    <property type="component" value="Unassembled WGS sequence"/>
</dbReference>
<dbReference type="EMBL" id="RQVQ01000009">
    <property type="protein sequence ID" value="RRJ91584.1"/>
    <property type="molecule type" value="Genomic_DNA"/>
</dbReference>
<protein>
    <submittedName>
        <fullName evidence="1">Uncharacterized protein</fullName>
    </submittedName>
</protein>
<reference evidence="1 2" key="1">
    <citation type="submission" date="2018-11" db="EMBL/GenBank/DDBJ databases">
        <title>Flavobacterium sp. nov., YIM 102701-2 draft genome.</title>
        <authorList>
            <person name="Li G."/>
            <person name="Jiang Y."/>
        </authorList>
    </citation>
    <scope>NUCLEOTIDE SEQUENCE [LARGE SCALE GENOMIC DNA]</scope>
    <source>
        <strain evidence="1 2">YIM 102701-2</strain>
    </source>
</reference>
<proteinExistence type="predicted"/>